<organism evidence="1 2">
    <name type="scientific">Cichorium intybus</name>
    <name type="common">Chicory</name>
    <dbReference type="NCBI Taxonomy" id="13427"/>
    <lineage>
        <taxon>Eukaryota</taxon>
        <taxon>Viridiplantae</taxon>
        <taxon>Streptophyta</taxon>
        <taxon>Embryophyta</taxon>
        <taxon>Tracheophyta</taxon>
        <taxon>Spermatophyta</taxon>
        <taxon>Magnoliopsida</taxon>
        <taxon>eudicotyledons</taxon>
        <taxon>Gunneridae</taxon>
        <taxon>Pentapetalae</taxon>
        <taxon>asterids</taxon>
        <taxon>campanulids</taxon>
        <taxon>Asterales</taxon>
        <taxon>Asteraceae</taxon>
        <taxon>Cichorioideae</taxon>
        <taxon>Cichorieae</taxon>
        <taxon>Cichoriinae</taxon>
        <taxon>Cichorium</taxon>
    </lineage>
</organism>
<reference evidence="2" key="1">
    <citation type="journal article" date="2022" name="Mol. Ecol. Resour.">
        <title>The genomes of chicory, endive, great burdock and yacon provide insights into Asteraceae palaeo-polyploidization history and plant inulin production.</title>
        <authorList>
            <person name="Fan W."/>
            <person name="Wang S."/>
            <person name="Wang H."/>
            <person name="Wang A."/>
            <person name="Jiang F."/>
            <person name="Liu H."/>
            <person name="Zhao H."/>
            <person name="Xu D."/>
            <person name="Zhang Y."/>
        </authorList>
    </citation>
    <scope>NUCLEOTIDE SEQUENCE [LARGE SCALE GENOMIC DNA]</scope>
    <source>
        <strain evidence="2">cv. Punajuju</strain>
    </source>
</reference>
<protein>
    <submittedName>
        <fullName evidence="1">Uncharacterized protein</fullName>
    </submittedName>
</protein>
<sequence length="129" mass="15580">MFVHLDKLRWRTECSCRCKKLFLIWLSIRKNVHKIEEKQLKKVFPSFGVPDWSLHFCVLWYKSVRGGGEWFGLQSSFVHDFEFFFGFIAGNRRLRTVTTYRYKEEKGYQFCVGCCIKIIFSLYFAEEVY</sequence>
<accession>A0ACB9CY31</accession>
<dbReference type="Proteomes" id="UP001055811">
    <property type="component" value="Linkage Group LG05"/>
</dbReference>
<comment type="caution">
    <text evidence="1">The sequence shown here is derived from an EMBL/GenBank/DDBJ whole genome shotgun (WGS) entry which is preliminary data.</text>
</comment>
<evidence type="ECO:0000313" key="1">
    <source>
        <dbReference type="EMBL" id="KAI3739093.1"/>
    </source>
</evidence>
<gene>
    <name evidence="1" type="ORF">L2E82_29485</name>
</gene>
<proteinExistence type="predicted"/>
<evidence type="ECO:0000313" key="2">
    <source>
        <dbReference type="Proteomes" id="UP001055811"/>
    </source>
</evidence>
<name>A0ACB9CY31_CICIN</name>
<dbReference type="EMBL" id="CM042013">
    <property type="protein sequence ID" value="KAI3739093.1"/>
    <property type="molecule type" value="Genomic_DNA"/>
</dbReference>
<keyword evidence="2" id="KW-1185">Reference proteome</keyword>
<reference evidence="1 2" key="2">
    <citation type="journal article" date="2022" name="Mol. Ecol. Resour.">
        <title>The genomes of chicory, endive, great burdock and yacon provide insights into Asteraceae paleo-polyploidization history and plant inulin production.</title>
        <authorList>
            <person name="Fan W."/>
            <person name="Wang S."/>
            <person name="Wang H."/>
            <person name="Wang A."/>
            <person name="Jiang F."/>
            <person name="Liu H."/>
            <person name="Zhao H."/>
            <person name="Xu D."/>
            <person name="Zhang Y."/>
        </authorList>
    </citation>
    <scope>NUCLEOTIDE SEQUENCE [LARGE SCALE GENOMIC DNA]</scope>
    <source>
        <strain evidence="2">cv. Punajuju</strain>
        <tissue evidence="1">Leaves</tissue>
    </source>
</reference>